<evidence type="ECO:0000259" key="3">
    <source>
        <dbReference type="Pfam" id="PF01979"/>
    </source>
</evidence>
<gene>
    <name evidence="4" type="ORF">C7I55_00265</name>
</gene>
<dbReference type="InterPro" id="IPR032466">
    <property type="entry name" value="Metal_Hydrolase"/>
</dbReference>
<feature type="signal peptide" evidence="2">
    <location>
        <begin position="1"/>
        <end position="25"/>
    </location>
</feature>
<dbReference type="RefSeq" id="WP_106510910.1">
    <property type="nucleotide sequence ID" value="NZ_PXYI01000001.1"/>
</dbReference>
<evidence type="ECO:0000256" key="1">
    <source>
        <dbReference type="SAM" id="MobiDB-lite"/>
    </source>
</evidence>
<dbReference type="PANTHER" id="PTHR43135:SF3">
    <property type="entry name" value="ALPHA-D-RIBOSE 1-METHYLPHOSPHONATE 5-TRIPHOSPHATE DIPHOSPHATASE"/>
    <property type="match status" value="1"/>
</dbReference>
<dbReference type="InterPro" id="IPR006680">
    <property type="entry name" value="Amidohydro-rel"/>
</dbReference>
<evidence type="ECO:0000256" key="2">
    <source>
        <dbReference type="SAM" id="SignalP"/>
    </source>
</evidence>
<comment type="caution">
    <text evidence="4">The sequence shown here is derived from an EMBL/GenBank/DDBJ whole genome shotgun (WGS) entry which is preliminary data.</text>
</comment>
<proteinExistence type="predicted"/>
<dbReference type="Proteomes" id="UP000241167">
    <property type="component" value="Unassembled WGS sequence"/>
</dbReference>
<dbReference type="GO" id="GO:0016810">
    <property type="term" value="F:hydrolase activity, acting on carbon-nitrogen (but not peptide) bonds"/>
    <property type="evidence" value="ECO:0007669"/>
    <property type="project" value="InterPro"/>
</dbReference>
<keyword evidence="2" id="KW-0732">Signal</keyword>
<dbReference type="PANTHER" id="PTHR43135">
    <property type="entry name" value="ALPHA-D-RIBOSE 1-METHYLPHOSPHONATE 5-TRIPHOSPHATE DIPHOSPHATASE"/>
    <property type="match status" value="1"/>
</dbReference>
<reference evidence="4 5" key="1">
    <citation type="submission" date="2018-03" db="EMBL/GenBank/DDBJ databases">
        <title>The draft genome of Sphingosinicella sp. GL-C-18.</title>
        <authorList>
            <person name="Liu L."/>
            <person name="Li L."/>
            <person name="Liang L."/>
            <person name="Zhang X."/>
            <person name="Wang T."/>
        </authorList>
    </citation>
    <scope>NUCLEOTIDE SEQUENCE [LARGE SCALE GENOMIC DNA]</scope>
    <source>
        <strain evidence="4 5">GL-C-18</strain>
    </source>
</reference>
<feature type="compositionally biased region" description="Basic and acidic residues" evidence="1">
    <location>
        <begin position="220"/>
        <end position="229"/>
    </location>
</feature>
<dbReference type="AlphaFoldDB" id="A0A2P7QY53"/>
<dbReference type="OrthoDB" id="9802793at2"/>
<sequence length="470" mass="48768">MSAIDSIKRSAVLLALGLAAGPAFAQTIAITGGNVALGDGSEPIQGGTVIIRDGRIVAAGRDLAVPAGAQQVDAAGRWVTPGIVAGFSRVGLVEVDAVNATNDTSAGNSPFSAAIDVAPAINPRAAGVAVSRTGGVTRAVVAPETARSIFAGQGAIIDLGADMEPITRARAFQYVELGEAGADEAGGSRASAHVLFRNALREARDLGRTTGISGGGTASREPRASDQRDLPLEEVPEGRLLAAGAQRSEDVLLTRFDAVALVPVLQGRQRLLVHAERASDILQVLALKREFPNLRLVLVGATEGWTVAERIRAAAVPVIANALNDLPSSFEQLAATQSNVARMRSAGVDVSLGLINNEESRQIRLSTQYAGNLVALQKVPGAAGVAWGEALRMITSGPAEALGLGAELGSLKAGRRADVVIWDGDPLENGSAPVMVMIDGVQQPLQNHQTKLRDRYRNVSEGALPKAYER</sequence>
<dbReference type="Pfam" id="PF01979">
    <property type="entry name" value="Amidohydro_1"/>
    <property type="match status" value="1"/>
</dbReference>
<feature type="domain" description="Amidohydrolase-related" evidence="3">
    <location>
        <begin position="310"/>
        <end position="440"/>
    </location>
</feature>
<dbReference type="EMBL" id="PXYI01000001">
    <property type="protein sequence ID" value="PSJ42894.1"/>
    <property type="molecule type" value="Genomic_DNA"/>
</dbReference>
<dbReference type="SUPFAM" id="SSF51338">
    <property type="entry name" value="Composite domain of metallo-dependent hydrolases"/>
    <property type="match status" value="1"/>
</dbReference>
<evidence type="ECO:0000313" key="4">
    <source>
        <dbReference type="EMBL" id="PSJ42894.1"/>
    </source>
</evidence>
<keyword evidence="4" id="KW-0378">Hydrolase</keyword>
<feature type="region of interest" description="Disordered" evidence="1">
    <location>
        <begin position="207"/>
        <end position="229"/>
    </location>
</feature>
<dbReference type="Gene3D" id="3.20.20.140">
    <property type="entry name" value="Metal-dependent hydrolases"/>
    <property type="match status" value="1"/>
</dbReference>
<accession>A0A2P7QY53</accession>
<dbReference type="InterPro" id="IPR051781">
    <property type="entry name" value="Metallo-dep_Hydrolase"/>
</dbReference>
<keyword evidence="5" id="KW-1185">Reference proteome</keyword>
<dbReference type="SUPFAM" id="SSF51556">
    <property type="entry name" value="Metallo-dependent hydrolases"/>
    <property type="match status" value="1"/>
</dbReference>
<feature type="chain" id="PRO_5015180058" evidence="2">
    <location>
        <begin position="26"/>
        <end position="470"/>
    </location>
</feature>
<organism evidence="4 5">
    <name type="scientific">Allosphingosinicella deserti</name>
    <dbReference type="NCBI Taxonomy" id="2116704"/>
    <lineage>
        <taxon>Bacteria</taxon>
        <taxon>Pseudomonadati</taxon>
        <taxon>Pseudomonadota</taxon>
        <taxon>Alphaproteobacteria</taxon>
        <taxon>Sphingomonadales</taxon>
        <taxon>Sphingomonadaceae</taxon>
        <taxon>Allosphingosinicella</taxon>
    </lineage>
</organism>
<dbReference type="InterPro" id="IPR011059">
    <property type="entry name" value="Metal-dep_hydrolase_composite"/>
</dbReference>
<dbReference type="Gene3D" id="2.30.40.10">
    <property type="entry name" value="Urease, subunit C, domain 1"/>
    <property type="match status" value="1"/>
</dbReference>
<name>A0A2P7QY53_9SPHN</name>
<evidence type="ECO:0000313" key="5">
    <source>
        <dbReference type="Proteomes" id="UP000241167"/>
    </source>
</evidence>
<protein>
    <submittedName>
        <fullName evidence="4">Amidohydrolase</fullName>
    </submittedName>
</protein>